<evidence type="ECO:0000256" key="1">
    <source>
        <dbReference type="PROSITE-ProRule" id="PRU00723"/>
    </source>
</evidence>
<feature type="compositionally biased region" description="Polar residues" evidence="2">
    <location>
        <begin position="392"/>
        <end position="406"/>
    </location>
</feature>
<dbReference type="AlphaFoldDB" id="A0A066VSI6"/>
<keyword evidence="5" id="KW-1185">Reference proteome</keyword>
<evidence type="ECO:0000313" key="4">
    <source>
        <dbReference type="EMBL" id="KDN41530.1"/>
    </source>
</evidence>
<dbReference type="OrthoDB" id="3366918at2759"/>
<dbReference type="InterPro" id="IPR036770">
    <property type="entry name" value="Ankyrin_rpt-contain_sf"/>
</dbReference>
<keyword evidence="1" id="KW-0479">Metal-binding</keyword>
<feature type="region of interest" description="Disordered" evidence="2">
    <location>
        <begin position="459"/>
        <end position="480"/>
    </location>
</feature>
<feature type="zinc finger region" description="C3H1-type" evidence="1">
    <location>
        <begin position="200"/>
        <end position="224"/>
    </location>
</feature>
<feature type="zinc finger region" description="C3H1-type" evidence="1">
    <location>
        <begin position="483"/>
        <end position="510"/>
    </location>
</feature>
<feature type="compositionally biased region" description="Low complexity" evidence="2">
    <location>
        <begin position="375"/>
        <end position="387"/>
    </location>
</feature>
<feature type="compositionally biased region" description="Low complexity" evidence="2">
    <location>
        <begin position="334"/>
        <end position="351"/>
    </location>
</feature>
<protein>
    <recommendedName>
        <fullName evidence="3">C3H1-type domain-containing protein</fullName>
    </recommendedName>
</protein>
<feature type="compositionally biased region" description="Low complexity" evidence="2">
    <location>
        <begin position="771"/>
        <end position="792"/>
    </location>
</feature>
<feature type="compositionally biased region" description="Polar residues" evidence="2">
    <location>
        <begin position="895"/>
        <end position="918"/>
    </location>
</feature>
<gene>
    <name evidence="4" type="ORF">K437DRAFT_172936</name>
</gene>
<dbReference type="EMBL" id="JMSN01000079">
    <property type="protein sequence ID" value="KDN41530.1"/>
    <property type="molecule type" value="Genomic_DNA"/>
</dbReference>
<evidence type="ECO:0000259" key="3">
    <source>
        <dbReference type="PROSITE" id="PS50103"/>
    </source>
</evidence>
<feature type="region of interest" description="Disordered" evidence="2">
    <location>
        <begin position="228"/>
        <end position="283"/>
    </location>
</feature>
<reference evidence="4 5" key="1">
    <citation type="submission" date="2014-05" db="EMBL/GenBank/DDBJ databases">
        <title>Draft genome sequence of a rare smut relative, Tilletiaria anomala UBC 951.</title>
        <authorList>
            <consortium name="DOE Joint Genome Institute"/>
            <person name="Toome M."/>
            <person name="Kuo A."/>
            <person name="Henrissat B."/>
            <person name="Lipzen A."/>
            <person name="Tritt A."/>
            <person name="Yoshinaga Y."/>
            <person name="Zane M."/>
            <person name="Barry K."/>
            <person name="Grigoriev I.V."/>
            <person name="Spatafora J.W."/>
            <person name="Aimea M.C."/>
        </authorList>
    </citation>
    <scope>NUCLEOTIDE SEQUENCE [LARGE SCALE GENOMIC DNA]</scope>
    <source>
        <strain evidence="4 5">UBC 951</strain>
    </source>
</reference>
<organism evidence="4 5">
    <name type="scientific">Tilletiaria anomala (strain ATCC 24038 / CBS 436.72 / UBC 951)</name>
    <dbReference type="NCBI Taxonomy" id="1037660"/>
    <lineage>
        <taxon>Eukaryota</taxon>
        <taxon>Fungi</taxon>
        <taxon>Dikarya</taxon>
        <taxon>Basidiomycota</taxon>
        <taxon>Ustilaginomycotina</taxon>
        <taxon>Exobasidiomycetes</taxon>
        <taxon>Georgefischeriales</taxon>
        <taxon>Tilletiariaceae</taxon>
        <taxon>Tilletiaria</taxon>
    </lineage>
</organism>
<evidence type="ECO:0000313" key="5">
    <source>
        <dbReference type="Proteomes" id="UP000027361"/>
    </source>
</evidence>
<feature type="compositionally biased region" description="Polar residues" evidence="2">
    <location>
        <begin position="233"/>
        <end position="279"/>
    </location>
</feature>
<dbReference type="InParanoid" id="A0A066VSI6"/>
<dbReference type="InterPro" id="IPR000571">
    <property type="entry name" value="Znf_CCCH"/>
</dbReference>
<dbReference type="RefSeq" id="XP_013241755.1">
    <property type="nucleotide sequence ID" value="XM_013386301.1"/>
</dbReference>
<feature type="compositionally biased region" description="Low complexity" evidence="2">
    <location>
        <begin position="694"/>
        <end position="704"/>
    </location>
</feature>
<feature type="region of interest" description="Disordered" evidence="2">
    <location>
        <begin position="325"/>
        <end position="417"/>
    </location>
</feature>
<proteinExistence type="predicted"/>
<accession>A0A066VSI6</accession>
<feature type="compositionally biased region" description="Basic and acidic residues" evidence="2">
    <location>
        <begin position="731"/>
        <end position="740"/>
    </location>
</feature>
<feature type="compositionally biased region" description="Polar residues" evidence="2">
    <location>
        <begin position="355"/>
        <end position="374"/>
    </location>
</feature>
<dbReference type="PROSITE" id="PS50103">
    <property type="entry name" value="ZF_C3H1"/>
    <property type="match status" value="2"/>
</dbReference>
<feature type="region of interest" description="Disordered" evidence="2">
    <location>
        <begin position="723"/>
        <end position="918"/>
    </location>
</feature>
<feature type="compositionally biased region" description="Low complexity" evidence="2">
    <location>
        <begin position="598"/>
        <end position="616"/>
    </location>
</feature>
<dbReference type="OMA" id="TERPACH"/>
<dbReference type="Pfam" id="PF14608">
    <property type="entry name" value="zf-CCCH_2"/>
    <property type="match status" value="2"/>
</dbReference>
<keyword evidence="1" id="KW-0863">Zinc-finger</keyword>
<feature type="domain" description="C3H1-type" evidence="3">
    <location>
        <begin position="483"/>
        <end position="510"/>
    </location>
</feature>
<sequence length="918" mass="94161">MAPTSEQAFAACVDGNLGALQDALNGDNAVRVNEQNAEGMSLIKAAVLHEQVPLVQELLARGADYSEVIELEQAQQHPQISAMLLSHHQHVTRAPEGEQSAFDPHGGQPMADGSVNYMHASSYSQQGGPIYPGMQPHFMSDGSGPYFFPPGNTAGPQGQPYSGMPNGAGPFPFAQQAPPLEQHANDPTSAMHNLPPPDVAKNIPCKFFPNCRYGDQCVFQHPAGGVSPVAPSNGPTASGQAPTQHLSSPSLNGSAPASMSPNGAPSSMHSPTPGVSSPVPNGAPMFFQPPPGYGYAPPFGGPAQPFYVGPPMHMQYPHGWPMPMQFIPPHLQVPPQQEQPQQQSSQQPQPERSSFDAQQTGAVATQEQSQSSTPEAAAEQEQGQVSGEQEHSLATQAPDSSGTAAPSPSKADEQGEGATQAFGSYLQSTAVPFEPSSASTMAMMNMVQQPFMGQNGGGFYTRGKPSRRGGSAGTGAFSGKRSNVERPPCVFFIRSKCRYGEECLFPHVLPDGTDARGPNAPHRNRSAEDATNAKTAAKAAAKAKAASNVALSTSDTAPLTSAAAKNTCLPTNENKAELPTTLAAAEAAAVSEKKASSGAPAVVSSSSAAQAPTASQRGFNHGTFPRGAGPARSAGRGGATAHGGASHAAKKAAHQQRVPNGDDFPALPFSPVVSAPDTPPLGSTTTVAHVNGDASEASPPAAAAPASAAPKFNFSAILSAPAPVKSVKVPETSEKAEKDASNTNNEVAADDKAEKEQGQTAAPRSAAEVLASATANAAPAAAANSMSSQPAAKSTPHVNGSAETKPTEKAKPQPNAHGKKPSTLNGHAARTSQARAPNGVAHNGHHKQQQHSKAMGAPPALDDDFTPVKGKHAAKRSSVLPTKGINVANAVPPSQEDSMASSAAQPDLATNTAKAVMV</sequence>
<dbReference type="SMART" id="SM00356">
    <property type="entry name" value="ZnF_C3H1"/>
    <property type="match status" value="2"/>
</dbReference>
<name>A0A066VSI6_TILAU</name>
<feature type="region of interest" description="Disordered" evidence="2">
    <location>
        <begin position="512"/>
        <end position="534"/>
    </location>
</feature>
<dbReference type="HOGENOM" id="CLU_317401_0_0_1"/>
<dbReference type="GeneID" id="25261851"/>
<dbReference type="STRING" id="1037660.A0A066VSI6"/>
<dbReference type="Proteomes" id="UP000027361">
    <property type="component" value="Unassembled WGS sequence"/>
</dbReference>
<feature type="domain" description="C3H1-type" evidence="3">
    <location>
        <begin position="200"/>
        <end position="224"/>
    </location>
</feature>
<comment type="caution">
    <text evidence="4">The sequence shown here is derived from an EMBL/GenBank/DDBJ whole genome shotgun (WGS) entry which is preliminary data.</text>
</comment>
<feature type="region of interest" description="Disordered" evidence="2">
    <location>
        <begin position="598"/>
        <end position="704"/>
    </location>
</feature>
<evidence type="ECO:0000256" key="2">
    <source>
        <dbReference type="SAM" id="MobiDB-lite"/>
    </source>
</evidence>
<feature type="compositionally biased region" description="Low complexity" evidence="2">
    <location>
        <begin position="625"/>
        <end position="634"/>
    </location>
</feature>
<feature type="compositionally biased region" description="Polar residues" evidence="2">
    <location>
        <begin position="822"/>
        <end position="835"/>
    </location>
</feature>
<dbReference type="Gene3D" id="1.25.40.20">
    <property type="entry name" value="Ankyrin repeat-containing domain"/>
    <property type="match status" value="1"/>
</dbReference>
<keyword evidence="1" id="KW-0862">Zinc</keyword>
<dbReference type="GO" id="GO:0008270">
    <property type="term" value="F:zinc ion binding"/>
    <property type="evidence" value="ECO:0007669"/>
    <property type="project" value="UniProtKB-KW"/>
</dbReference>